<evidence type="ECO:0000313" key="9">
    <source>
        <dbReference type="EMBL" id="OXM58450.1"/>
    </source>
</evidence>
<dbReference type="SUPFAM" id="SSF47203">
    <property type="entry name" value="Acyl-CoA dehydrogenase C-terminal domain-like"/>
    <property type="match status" value="1"/>
</dbReference>
<dbReference type="Pfam" id="PF00441">
    <property type="entry name" value="Acyl-CoA_dh_1"/>
    <property type="match status" value="1"/>
</dbReference>
<dbReference type="Gene3D" id="1.20.140.10">
    <property type="entry name" value="Butyryl-CoA Dehydrogenase, subunit A, domain 3"/>
    <property type="match status" value="1"/>
</dbReference>
<evidence type="ECO:0000256" key="1">
    <source>
        <dbReference type="ARBA" id="ARBA00001974"/>
    </source>
</evidence>
<reference evidence="9 10" key="1">
    <citation type="submission" date="2017-07" db="EMBL/GenBank/DDBJ databases">
        <title>Amycolatopsis thailandensis Genome sequencing and assembly.</title>
        <authorList>
            <person name="Kaur N."/>
            <person name="Mayilraj S."/>
        </authorList>
    </citation>
    <scope>NUCLEOTIDE SEQUENCE [LARGE SCALE GENOMIC DNA]</scope>
    <source>
        <strain evidence="9 10">JCM 16380</strain>
    </source>
</reference>
<feature type="domain" description="Acyl-CoA dehydrogenase/oxidase N-terminal" evidence="8">
    <location>
        <begin position="10"/>
        <end position="112"/>
    </location>
</feature>
<name>A0A229SHU8_9PSEU</name>
<keyword evidence="3 5" id="KW-0285">Flavoprotein</keyword>
<dbReference type="InterPro" id="IPR013786">
    <property type="entry name" value="AcylCoA_DH/ox_N"/>
</dbReference>
<evidence type="ECO:0000313" key="10">
    <source>
        <dbReference type="Proteomes" id="UP000215223"/>
    </source>
</evidence>
<dbReference type="GO" id="GO:0033539">
    <property type="term" value="P:fatty acid beta-oxidation using acyl-CoA dehydrogenase"/>
    <property type="evidence" value="ECO:0007669"/>
    <property type="project" value="TreeGrafter"/>
</dbReference>
<accession>A0A229SHU8</accession>
<dbReference type="AlphaFoldDB" id="A0A229SHU8"/>
<dbReference type="Pfam" id="PF02771">
    <property type="entry name" value="Acyl-CoA_dh_N"/>
    <property type="match status" value="1"/>
</dbReference>
<dbReference type="Gene3D" id="2.40.110.10">
    <property type="entry name" value="Butyryl-CoA Dehydrogenase, subunit A, domain 2"/>
    <property type="match status" value="1"/>
</dbReference>
<dbReference type="RefSeq" id="WP_093932211.1">
    <property type="nucleotide sequence ID" value="NZ_NMQT01000011.1"/>
</dbReference>
<dbReference type="InterPro" id="IPR006091">
    <property type="entry name" value="Acyl-CoA_Oxase/DH_mid-dom"/>
</dbReference>
<keyword evidence="5" id="KW-0560">Oxidoreductase</keyword>
<evidence type="ECO:0000256" key="2">
    <source>
        <dbReference type="ARBA" id="ARBA00009347"/>
    </source>
</evidence>
<dbReference type="InterPro" id="IPR046373">
    <property type="entry name" value="Acyl-CoA_Oxase/DH_mid-dom_sf"/>
</dbReference>
<dbReference type="SUPFAM" id="SSF56645">
    <property type="entry name" value="Acyl-CoA dehydrogenase NM domain-like"/>
    <property type="match status" value="1"/>
</dbReference>
<gene>
    <name evidence="9" type="ORF">CFP71_02590</name>
</gene>
<dbReference type="EMBL" id="NMQT01000011">
    <property type="protein sequence ID" value="OXM58450.1"/>
    <property type="molecule type" value="Genomic_DNA"/>
</dbReference>
<protein>
    <submittedName>
        <fullName evidence="9">Acyl-CoA dehydrogenase</fullName>
    </submittedName>
</protein>
<evidence type="ECO:0000259" key="6">
    <source>
        <dbReference type="Pfam" id="PF00441"/>
    </source>
</evidence>
<dbReference type="GO" id="GO:0050660">
    <property type="term" value="F:flavin adenine dinucleotide binding"/>
    <property type="evidence" value="ECO:0007669"/>
    <property type="project" value="InterPro"/>
</dbReference>
<sequence>MTEAVDARWTAARELAAALVGDSAGDWDVEGKLPADVLLRMGAEGVLCPQVPQEYGGLGMDSLNCGELTAEVGSRCSSLRSVMTSQGIAAWCVARLGDDAQRAEWLPRLTSGALACVAFSEPDAGSDLSAMTTRIRPDGDDVVIEGEKVWTTAAAYADLILVFGRYADGAAAVVVPSHTPGVRTERRPDPLGCRAAGHADIRLDSVRLPRGSVLGGAGQPLGMLVTSALTYGRLSVAWGCVGILRACLAAACRHAATRRQFGKPLAGHQLVARHLADLMVDEQVATLICRQASGHWDERTPDLVTSAVLAKHVAARRAADGAARATQVLASAGARDGSVVARAYRDAKLMEIIEGSNEICELILAEQAVTAWA</sequence>
<comment type="similarity">
    <text evidence="2 5">Belongs to the acyl-CoA dehydrogenase family.</text>
</comment>
<dbReference type="Proteomes" id="UP000215223">
    <property type="component" value="Unassembled WGS sequence"/>
</dbReference>
<comment type="caution">
    <text evidence="9">The sequence shown here is derived from an EMBL/GenBank/DDBJ whole genome shotgun (WGS) entry which is preliminary data.</text>
</comment>
<dbReference type="GO" id="GO:0003995">
    <property type="term" value="F:acyl-CoA dehydrogenase activity"/>
    <property type="evidence" value="ECO:0007669"/>
    <property type="project" value="TreeGrafter"/>
</dbReference>
<dbReference type="PANTHER" id="PTHR43884">
    <property type="entry name" value="ACYL-COA DEHYDROGENASE"/>
    <property type="match status" value="1"/>
</dbReference>
<dbReference type="PANTHER" id="PTHR43884:SF12">
    <property type="entry name" value="ISOVALERYL-COA DEHYDROGENASE, MITOCHONDRIAL-RELATED"/>
    <property type="match status" value="1"/>
</dbReference>
<dbReference type="Pfam" id="PF02770">
    <property type="entry name" value="Acyl-CoA_dh_M"/>
    <property type="match status" value="1"/>
</dbReference>
<dbReference type="InterPro" id="IPR037069">
    <property type="entry name" value="AcylCoA_DH/ox_N_sf"/>
</dbReference>
<organism evidence="9 10">
    <name type="scientific">Amycolatopsis thailandensis</name>
    <dbReference type="NCBI Taxonomy" id="589330"/>
    <lineage>
        <taxon>Bacteria</taxon>
        <taxon>Bacillati</taxon>
        <taxon>Actinomycetota</taxon>
        <taxon>Actinomycetes</taxon>
        <taxon>Pseudonocardiales</taxon>
        <taxon>Pseudonocardiaceae</taxon>
        <taxon>Amycolatopsis</taxon>
    </lineage>
</organism>
<dbReference type="Gene3D" id="1.10.540.10">
    <property type="entry name" value="Acyl-CoA dehydrogenase/oxidase, N-terminal domain"/>
    <property type="match status" value="1"/>
</dbReference>
<comment type="cofactor">
    <cofactor evidence="1 5">
        <name>FAD</name>
        <dbReference type="ChEBI" id="CHEBI:57692"/>
    </cofactor>
</comment>
<evidence type="ECO:0000256" key="5">
    <source>
        <dbReference type="RuleBase" id="RU362125"/>
    </source>
</evidence>
<evidence type="ECO:0000256" key="3">
    <source>
        <dbReference type="ARBA" id="ARBA00022630"/>
    </source>
</evidence>
<keyword evidence="10" id="KW-1185">Reference proteome</keyword>
<keyword evidence="4 5" id="KW-0274">FAD</keyword>
<proteinExistence type="inferred from homology"/>
<dbReference type="GO" id="GO:0046359">
    <property type="term" value="P:butyrate catabolic process"/>
    <property type="evidence" value="ECO:0007669"/>
    <property type="project" value="TreeGrafter"/>
</dbReference>
<dbReference type="InterPro" id="IPR036250">
    <property type="entry name" value="AcylCo_DH-like_C"/>
</dbReference>
<feature type="domain" description="Acyl-CoA dehydrogenase/oxidase C-terminal" evidence="6">
    <location>
        <begin position="225"/>
        <end position="367"/>
    </location>
</feature>
<dbReference type="OrthoDB" id="9802447at2"/>
<dbReference type="InterPro" id="IPR009075">
    <property type="entry name" value="AcylCo_DH/oxidase_C"/>
</dbReference>
<dbReference type="CDD" id="cd00567">
    <property type="entry name" value="ACAD"/>
    <property type="match status" value="1"/>
</dbReference>
<dbReference type="InterPro" id="IPR009100">
    <property type="entry name" value="AcylCoA_DH/oxidase_NM_dom_sf"/>
</dbReference>
<evidence type="ECO:0000256" key="4">
    <source>
        <dbReference type="ARBA" id="ARBA00022827"/>
    </source>
</evidence>
<evidence type="ECO:0000259" key="8">
    <source>
        <dbReference type="Pfam" id="PF02771"/>
    </source>
</evidence>
<feature type="domain" description="Acyl-CoA oxidase/dehydrogenase middle" evidence="7">
    <location>
        <begin position="116"/>
        <end position="206"/>
    </location>
</feature>
<evidence type="ECO:0000259" key="7">
    <source>
        <dbReference type="Pfam" id="PF02770"/>
    </source>
</evidence>